<dbReference type="Proteomes" id="UP000085678">
    <property type="component" value="Unplaced"/>
</dbReference>
<dbReference type="GO" id="GO:0070006">
    <property type="term" value="F:metalloaminopeptidase activity"/>
    <property type="evidence" value="ECO:0007669"/>
    <property type="project" value="InterPro"/>
</dbReference>
<dbReference type="FunCoup" id="A0A1S3JSC2">
    <property type="interactions" value="1309"/>
</dbReference>
<dbReference type="STRING" id="7574.A0A1S3JSC2"/>
<dbReference type="InParanoid" id="A0A1S3JSC2"/>
<dbReference type="Gene3D" id="3.40.350.10">
    <property type="entry name" value="Creatinase/prolidase N-terminal domain"/>
    <property type="match status" value="1"/>
</dbReference>
<dbReference type="AlphaFoldDB" id="A0A1S3JSC2"/>
<evidence type="ECO:0000259" key="6">
    <source>
        <dbReference type="SMART" id="SM01011"/>
    </source>
</evidence>
<evidence type="ECO:0000256" key="2">
    <source>
        <dbReference type="ARBA" id="ARBA00008766"/>
    </source>
</evidence>
<dbReference type="Gene3D" id="3.90.230.10">
    <property type="entry name" value="Creatinase/methionine aminopeptidase superfamily"/>
    <property type="match status" value="1"/>
</dbReference>
<dbReference type="GO" id="GO:0005739">
    <property type="term" value="C:mitochondrion"/>
    <property type="evidence" value="ECO:0007669"/>
    <property type="project" value="TreeGrafter"/>
</dbReference>
<evidence type="ECO:0000313" key="7">
    <source>
        <dbReference type="Proteomes" id="UP000085678"/>
    </source>
</evidence>
<evidence type="ECO:0000256" key="3">
    <source>
        <dbReference type="ARBA" id="ARBA00022723"/>
    </source>
</evidence>
<dbReference type="SUPFAM" id="SSF55920">
    <property type="entry name" value="Creatinase/aminopeptidase"/>
    <property type="match status" value="1"/>
</dbReference>
<feature type="domain" description="Aminopeptidase P N-terminal" evidence="6">
    <location>
        <begin position="54"/>
        <end position="204"/>
    </location>
</feature>
<dbReference type="InterPro" id="IPR036005">
    <property type="entry name" value="Creatinase/aminopeptidase-like"/>
</dbReference>
<dbReference type="InterPro" id="IPR007865">
    <property type="entry name" value="Aminopep_P_N"/>
</dbReference>
<keyword evidence="8" id="KW-0645">Protease</keyword>
<dbReference type="InterPro" id="IPR052433">
    <property type="entry name" value="X-Pro_dipept-like"/>
</dbReference>
<dbReference type="Pfam" id="PF05195">
    <property type="entry name" value="AMP_N"/>
    <property type="match status" value="1"/>
</dbReference>
<comment type="similarity">
    <text evidence="2">Belongs to the peptidase M24B family.</text>
</comment>
<keyword evidence="5" id="KW-0464">Manganese</keyword>
<organism evidence="7 8">
    <name type="scientific">Lingula anatina</name>
    <name type="common">Brachiopod</name>
    <name type="synonym">Lingula unguis</name>
    <dbReference type="NCBI Taxonomy" id="7574"/>
    <lineage>
        <taxon>Eukaryota</taxon>
        <taxon>Metazoa</taxon>
        <taxon>Spiralia</taxon>
        <taxon>Lophotrochozoa</taxon>
        <taxon>Brachiopoda</taxon>
        <taxon>Linguliformea</taxon>
        <taxon>Lingulata</taxon>
        <taxon>Lingulida</taxon>
        <taxon>Linguloidea</taxon>
        <taxon>Lingulidae</taxon>
        <taxon>Lingula</taxon>
    </lineage>
</organism>
<dbReference type="PANTHER" id="PTHR43226:SF4">
    <property type="entry name" value="XAA-PRO AMINOPEPTIDASE 3"/>
    <property type="match status" value="1"/>
</dbReference>
<dbReference type="RefSeq" id="XP_013413280.1">
    <property type="nucleotide sequence ID" value="XM_013557826.1"/>
</dbReference>
<dbReference type="InterPro" id="IPR000994">
    <property type="entry name" value="Pept_M24"/>
</dbReference>
<dbReference type="InterPro" id="IPR029149">
    <property type="entry name" value="Creatin/AminoP/Spt16_N"/>
</dbReference>
<dbReference type="GO" id="GO:0030145">
    <property type="term" value="F:manganese ion binding"/>
    <property type="evidence" value="ECO:0007669"/>
    <property type="project" value="InterPro"/>
</dbReference>
<dbReference type="OMA" id="DSYFWYL"/>
<dbReference type="SUPFAM" id="SSF53092">
    <property type="entry name" value="Creatinase/prolidase N-terminal domain"/>
    <property type="match status" value="1"/>
</dbReference>
<protein>
    <submittedName>
        <fullName evidence="8">Probable Xaa-Pro aminopeptidase 3</fullName>
    </submittedName>
</protein>
<evidence type="ECO:0000256" key="5">
    <source>
        <dbReference type="ARBA" id="ARBA00023211"/>
    </source>
</evidence>
<keyword evidence="3" id="KW-0479">Metal-binding</keyword>
<dbReference type="Pfam" id="PF00557">
    <property type="entry name" value="Peptidase_M24"/>
    <property type="match status" value="1"/>
</dbReference>
<keyword evidence="4" id="KW-0378">Hydrolase</keyword>
<dbReference type="GeneID" id="106175702"/>
<evidence type="ECO:0000256" key="1">
    <source>
        <dbReference type="ARBA" id="ARBA00001936"/>
    </source>
</evidence>
<keyword evidence="8" id="KW-0031">Aminopeptidase</keyword>
<dbReference type="PANTHER" id="PTHR43226">
    <property type="entry name" value="XAA-PRO AMINOPEPTIDASE 3"/>
    <property type="match status" value="1"/>
</dbReference>
<gene>
    <name evidence="8" type="primary">LOC106175702</name>
</gene>
<reference evidence="8" key="1">
    <citation type="submission" date="2025-08" db="UniProtKB">
        <authorList>
            <consortium name="RefSeq"/>
        </authorList>
    </citation>
    <scope>IDENTIFICATION</scope>
    <source>
        <tissue evidence="8">Gonads</tissue>
    </source>
</reference>
<evidence type="ECO:0000256" key="4">
    <source>
        <dbReference type="ARBA" id="ARBA00022801"/>
    </source>
</evidence>
<dbReference type="FunFam" id="3.90.230.10:FF:000002">
    <property type="entry name" value="Xaa-Pro aminopeptidase 3"/>
    <property type="match status" value="1"/>
</dbReference>
<sequence>MALSVRGSTLKTLWKLNGFLKTFPACSIAVRLFGQPAPQTHPHLLNTGEVTPGISKEEFEFRRNKLANIISAHDAASTRGDESKNHLVIIPGAPVTYMSTDVPYVFRQNTDLLYLTGFQEPNSVLVLEVGRENKKPVYTSFLFVPKKDEKRELWEGLRSGVENAPKLTGIENCQNIDDLEKYLESYLRRNRIFTLWCDYARPVNRELHDGVISKFIQQQRHLNIYNPIRRVQGIRIKKSEAEIRLVKQSTKIGAQALTEVMKYSYPGVNEAHLYAKMDFECRVRGAEMLAYPPVVAGGNRANTIHYISNNQLVHDSELVLMDAGCECHGYVSDVTRTWPVSGKFTEAQREVYEAVLRVQKQCIQCCVAKSSLDSIFQYMLKQIGLECQKLGILPRHLYGAELSNQARMICPHHIGHYLGMDVHDTSLMSCSLDLEPGMVVTIEPGIYLPENNLSIPEKYRGMGVRIEDDVLITSHGPEVLTSLCPKEPDDIEALLKSR</sequence>
<keyword evidence="7" id="KW-1185">Reference proteome</keyword>
<dbReference type="CDD" id="cd01087">
    <property type="entry name" value="Prolidase"/>
    <property type="match status" value="1"/>
</dbReference>
<proteinExistence type="inferred from homology"/>
<comment type="cofactor">
    <cofactor evidence="1">
        <name>Mn(2+)</name>
        <dbReference type="ChEBI" id="CHEBI:29035"/>
    </cofactor>
</comment>
<dbReference type="KEGG" id="lak:106175702"/>
<dbReference type="OrthoDB" id="4215474at2759"/>
<name>A0A1S3JSC2_LINAN</name>
<dbReference type="SMART" id="SM01011">
    <property type="entry name" value="AMP_N"/>
    <property type="match status" value="1"/>
</dbReference>
<accession>A0A1S3JSC2</accession>
<evidence type="ECO:0000313" key="8">
    <source>
        <dbReference type="RefSeq" id="XP_013413280.1"/>
    </source>
</evidence>
<dbReference type="GO" id="GO:0006508">
    <property type="term" value="P:proteolysis"/>
    <property type="evidence" value="ECO:0007669"/>
    <property type="project" value="TreeGrafter"/>
</dbReference>